<dbReference type="PATRIC" id="fig|1231190.3.peg.3134"/>
<dbReference type="InterPro" id="IPR008995">
    <property type="entry name" value="Mo/tungstate-bd_C_term_dom"/>
</dbReference>
<reference evidence="1 2" key="1">
    <citation type="journal article" date="2012" name="J. Bacteriol.">
        <title>Genome Sequence of Nitratireductor indicus Type Strain C115.</title>
        <authorList>
            <person name="Lai Q."/>
            <person name="Li G."/>
            <person name="Yu Z."/>
            <person name="Shao Z."/>
        </authorList>
    </citation>
    <scope>NUCLEOTIDE SEQUENCE [LARGE SCALE GENOMIC DNA]</scope>
    <source>
        <strain evidence="1 2">C115</strain>
    </source>
</reference>
<keyword evidence="2" id="KW-1185">Reference proteome</keyword>
<dbReference type="EMBL" id="AMSI01000010">
    <property type="protein sequence ID" value="EKF41550.1"/>
    <property type="molecule type" value="Genomic_DNA"/>
</dbReference>
<gene>
    <name evidence="1" type="ORF">NA8A_15116</name>
</gene>
<sequence length="53" mass="5823">MTNVYLQVEGAEDTVVIKIGGVQNFDKGQTVRVSAAPDKLHLFNSEGRSLLYI</sequence>
<dbReference type="SUPFAM" id="SSF50331">
    <property type="entry name" value="MOP-like"/>
    <property type="match status" value="1"/>
</dbReference>
<dbReference type="eggNOG" id="COG3842">
    <property type="taxonomic scope" value="Bacteria"/>
</dbReference>
<evidence type="ECO:0000313" key="1">
    <source>
        <dbReference type="EMBL" id="EKF41550.1"/>
    </source>
</evidence>
<dbReference type="AlphaFoldDB" id="K2NQB5"/>
<dbReference type="Proteomes" id="UP000007374">
    <property type="component" value="Unassembled WGS sequence"/>
</dbReference>
<accession>K2NQB5</accession>
<name>K2NQB5_9HYPH</name>
<organism evidence="1 2">
    <name type="scientific">Nitratireductor indicus C115</name>
    <dbReference type="NCBI Taxonomy" id="1231190"/>
    <lineage>
        <taxon>Bacteria</taxon>
        <taxon>Pseudomonadati</taxon>
        <taxon>Pseudomonadota</taxon>
        <taxon>Alphaproteobacteria</taxon>
        <taxon>Hyphomicrobiales</taxon>
        <taxon>Phyllobacteriaceae</taxon>
        <taxon>Nitratireductor</taxon>
    </lineage>
</organism>
<comment type="caution">
    <text evidence="1">The sequence shown here is derived from an EMBL/GenBank/DDBJ whole genome shotgun (WGS) entry which is preliminary data.</text>
</comment>
<evidence type="ECO:0000313" key="2">
    <source>
        <dbReference type="Proteomes" id="UP000007374"/>
    </source>
</evidence>
<proteinExistence type="predicted"/>
<protein>
    <submittedName>
        <fullName evidence="1">ABC transporter</fullName>
    </submittedName>
</protein>